<feature type="compositionally biased region" description="Basic residues" evidence="1">
    <location>
        <begin position="543"/>
        <end position="559"/>
    </location>
</feature>
<feature type="compositionally biased region" description="Basic and acidic residues" evidence="1">
    <location>
        <begin position="574"/>
        <end position="584"/>
    </location>
</feature>
<feature type="compositionally biased region" description="Basic residues" evidence="1">
    <location>
        <begin position="79"/>
        <end position="88"/>
    </location>
</feature>
<evidence type="ECO:0000313" key="2">
    <source>
        <dbReference type="EMBL" id="KAJ8430687.1"/>
    </source>
</evidence>
<comment type="caution">
    <text evidence="2">The sequence shown here is derived from an EMBL/GenBank/DDBJ whole genome shotgun (WGS) entry which is preliminary data.</text>
</comment>
<evidence type="ECO:0000256" key="1">
    <source>
        <dbReference type="SAM" id="MobiDB-lite"/>
    </source>
</evidence>
<keyword evidence="3" id="KW-1185">Reference proteome</keyword>
<feature type="region of interest" description="Disordered" evidence="1">
    <location>
        <begin position="424"/>
        <end position="458"/>
    </location>
</feature>
<feature type="region of interest" description="Disordered" evidence="1">
    <location>
        <begin position="518"/>
        <end position="607"/>
    </location>
</feature>
<dbReference type="Proteomes" id="UP001153076">
    <property type="component" value="Unassembled WGS sequence"/>
</dbReference>
<feature type="region of interest" description="Disordered" evidence="1">
    <location>
        <begin position="1"/>
        <end position="89"/>
    </location>
</feature>
<name>A0A9Q1JTG0_9CARY</name>
<sequence>MELRKHQRFGANEAAPISDSSSASDEEGSAFEEVDEGTDNSASSLSLSLEAEVTESSGDVDITVLRSKHAHEKGVSRTPHGRRRKKRGVTPVREMRLKRVHDKGGCSEVESQIPSRSLGKVDNVQGKRERERGNKGKSGVEEGMVVEKEGEGIGDVIVRHRCALEAVCGLNFELEEYQKSAIEGIMLSLVLKYKPFVMDKHLVHALMESWVPESKAFRIGRREVPLSVYDVALLTGLPATGKHVTFDQGEGLYGVEDVVKAAMDDHLNRERARRRTGRADMRMYRNYVSVIFKLSLWSFLVEAIEDTKEKIPLKRNLQMYGFTMVVQVWFYEHKTLYAHADEKGVSCIASWVNLYIGYQYDAAQLISTIKDNQGIISIKECLRGMREALRITIETLTLERASHIATKKELEHIRALLIGRGQGDSLPGGTQNEGLQCADEDGEGSMHARDRRLSTSQGDDRYSFYTNFHTADMGSAEDAHECEPFGDPMQPDGENEMVVSPHATEEDVVPTLECNTEQPHADDIGIEGDIRMAGEGGSSSIAKRVRRSPRQRSRYHRSPIRLPLHARGSAEWGMHTRPENDSRRRPPTQAKSKRRKRYGAVHDNQTT</sequence>
<accession>A0A9Q1JTG0</accession>
<protein>
    <submittedName>
        <fullName evidence="2">Uncharacterized protein</fullName>
    </submittedName>
</protein>
<gene>
    <name evidence="2" type="ORF">Cgig2_018413</name>
</gene>
<feature type="compositionally biased region" description="Basic and acidic residues" evidence="1">
    <location>
        <begin position="519"/>
        <end position="532"/>
    </location>
</feature>
<feature type="compositionally biased region" description="Acidic residues" evidence="1">
    <location>
        <begin position="24"/>
        <end position="38"/>
    </location>
</feature>
<evidence type="ECO:0000313" key="3">
    <source>
        <dbReference type="Proteomes" id="UP001153076"/>
    </source>
</evidence>
<feature type="compositionally biased region" description="Low complexity" evidence="1">
    <location>
        <begin position="13"/>
        <end position="23"/>
    </location>
</feature>
<organism evidence="2 3">
    <name type="scientific">Carnegiea gigantea</name>
    <dbReference type="NCBI Taxonomy" id="171969"/>
    <lineage>
        <taxon>Eukaryota</taxon>
        <taxon>Viridiplantae</taxon>
        <taxon>Streptophyta</taxon>
        <taxon>Embryophyta</taxon>
        <taxon>Tracheophyta</taxon>
        <taxon>Spermatophyta</taxon>
        <taxon>Magnoliopsida</taxon>
        <taxon>eudicotyledons</taxon>
        <taxon>Gunneridae</taxon>
        <taxon>Pentapetalae</taxon>
        <taxon>Caryophyllales</taxon>
        <taxon>Cactineae</taxon>
        <taxon>Cactaceae</taxon>
        <taxon>Cactoideae</taxon>
        <taxon>Echinocereeae</taxon>
        <taxon>Carnegiea</taxon>
    </lineage>
</organism>
<dbReference type="AlphaFoldDB" id="A0A9Q1JTG0"/>
<proteinExistence type="predicted"/>
<feature type="compositionally biased region" description="Low complexity" evidence="1">
    <location>
        <begin position="41"/>
        <end position="57"/>
    </location>
</feature>
<dbReference type="OrthoDB" id="1939467at2759"/>
<dbReference type="EMBL" id="JAKOGI010000768">
    <property type="protein sequence ID" value="KAJ8430687.1"/>
    <property type="molecule type" value="Genomic_DNA"/>
</dbReference>
<feature type="compositionally biased region" description="Basic and acidic residues" evidence="1">
    <location>
        <begin position="444"/>
        <end position="458"/>
    </location>
</feature>
<reference evidence="2" key="1">
    <citation type="submission" date="2022-04" db="EMBL/GenBank/DDBJ databases">
        <title>Carnegiea gigantea Genome sequencing and assembly v2.</title>
        <authorList>
            <person name="Copetti D."/>
            <person name="Sanderson M.J."/>
            <person name="Burquez A."/>
            <person name="Wojciechowski M.F."/>
        </authorList>
    </citation>
    <scope>NUCLEOTIDE SEQUENCE</scope>
    <source>
        <strain evidence="2">SGP5-SGP5p</strain>
        <tissue evidence="2">Aerial part</tissue>
    </source>
</reference>